<keyword evidence="4" id="KW-1185">Reference proteome</keyword>
<evidence type="ECO:0000313" key="3">
    <source>
        <dbReference type="EMBL" id="SHL34850.1"/>
    </source>
</evidence>
<evidence type="ECO:0000256" key="1">
    <source>
        <dbReference type="ARBA" id="ARBA00008791"/>
    </source>
</evidence>
<dbReference type="PRINTS" id="PR01438">
    <property type="entry name" value="UNVRSLSTRESS"/>
</dbReference>
<organism evidence="3 4">
    <name type="scientific">Flavobacterium xanthum</name>
    <dbReference type="NCBI Taxonomy" id="69322"/>
    <lineage>
        <taxon>Bacteria</taxon>
        <taxon>Pseudomonadati</taxon>
        <taxon>Bacteroidota</taxon>
        <taxon>Flavobacteriia</taxon>
        <taxon>Flavobacteriales</taxon>
        <taxon>Flavobacteriaceae</taxon>
        <taxon>Flavobacterium</taxon>
    </lineage>
</organism>
<evidence type="ECO:0000313" key="4">
    <source>
        <dbReference type="Proteomes" id="UP000184260"/>
    </source>
</evidence>
<dbReference type="OrthoDB" id="9788959at2"/>
<gene>
    <name evidence="3" type="ORF">SAMN05443669_100613</name>
</gene>
<dbReference type="PANTHER" id="PTHR46553:SF3">
    <property type="entry name" value="ADENINE NUCLEOTIDE ALPHA HYDROLASES-LIKE SUPERFAMILY PROTEIN"/>
    <property type="match status" value="1"/>
</dbReference>
<dbReference type="Proteomes" id="UP000184260">
    <property type="component" value="Unassembled WGS sequence"/>
</dbReference>
<comment type="similarity">
    <text evidence="1">Belongs to the universal stress protein A family.</text>
</comment>
<dbReference type="InterPro" id="IPR006016">
    <property type="entry name" value="UspA"/>
</dbReference>
<sequence length="149" mass="16195">MKIILATDGSPFSLAMIKEFASRPLPSNTTVKIISVYEGTNLMNLAPMGVLTEHYDNEEINSSKFADNAVAEALKIIRNKKPELSIVTSIIEGVAKTVIVEEAEKFDADLIVLGSHGYGMIDRFLLGSVSQSVALHANCSVEIVRNKTK</sequence>
<dbReference type="Gene3D" id="3.40.50.620">
    <property type="entry name" value="HUPs"/>
    <property type="match status" value="1"/>
</dbReference>
<accession>A0A1M6ZWQ8</accession>
<dbReference type="CDD" id="cd00293">
    <property type="entry name" value="USP-like"/>
    <property type="match status" value="1"/>
</dbReference>
<feature type="domain" description="UspA" evidence="2">
    <location>
        <begin position="2"/>
        <end position="145"/>
    </location>
</feature>
<protein>
    <submittedName>
        <fullName evidence="3">Nucleotide-binding universal stress protein, UspA family</fullName>
    </submittedName>
</protein>
<dbReference type="SUPFAM" id="SSF52402">
    <property type="entry name" value="Adenine nucleotide alpha hydrolases-like"/>
    <property type="match status" value="1"/>
</dbReference>
<dbReference type="PANTHER" id="PTHR46553">
    <property type="entry name" value="ADENINE NUCLEOTIDE ALPHA HYDROLASES-LIKE SUPERFAMILY PROTEIN"/>
    <property type="match status" value="1"/>
</dbReference>
<dbReference type="AlphaFoldDB" id="A0A1M6ZWQ8"/>
<evidence type="ECO:0000259" key="2">
    <source>
        <dbReference type="Pfam" id="PF00582"/>
    </source>
</evidence>
<proteinExistence type="inferred from homology"/>
<dbReference type="EMBL" id="FRBU01000006">
    <property type="protein sequence ID" value="SHL34850.1"/>
    <property type="molecule type" value="Genomic_DNA"/>
</dbReference>
<dbReference type="Pfam" id="PF00582">
    <property type="entry name" value="Usp"/>
    <property type="match status" value="1"/>
</dbReference>
<dbReference type="RefSeq" id="WP_073352051.1">
    <property type="nucleotide sequence ID" value="NZ_FRBU01000006.1"/>
</dbReference>
<reference evidence="4" key="1">
    <citation type="submission" date="2016-11" db="EMBL/GenBank/DDBJ databases">
        <authorList>
            <person name="Varghese N."/>
            <person name="Submissions S."/>
        </authorList>
    </citation>
    <scope>NUCLEOTIDE SEQUENCE [LARGE SCALE GENOMIC DNA]</scope>
    <source>
        <strain evidence="4">DSM 3661</strain>
    </source>
</reference>
<dbReference type="InterPro" id="IPR006015">
    <property type="entry name" value="Universal_stress_UspA"/>
</dbReference>
<dbReference type="InterPro" id="IPR014729">
    <property type="entry name" value="Rossmann-like_a/b/a_fold"/>
</dbReference>
<name>A0A1M6ZWQ8_9FLAO</name>